<reference evidence="2 3" key="1">
    <citation type="journal article" date="2014" name="Genome Announc.">
        <title>Draft Genome Sequence of Streptomyces fradiae ATCC 19609, a Strain Highly Sensitive to Antibiotics.</title>
        <authorList>
            <person name="Bekker O.B."/>
            <person name="Klimina K.M."/>
            <person name="Vatlin A.A."/>
            <person name="Zakharevich N.V."/>
            <person name="Kasianov A.S."/>
            <person name="Danilenko V.N."/>
        </authorList>
    </citation>
    <scope>NUCLEOTIDE SEQUENCE [LARGE SCALE GENOMIC DNA]</scope>
    <source>
        <strain evidence="2 3">ATCC 19609</strain>
    </source>
</reference>
<evidence type="ECO:0000259" key="1">
    <source>
        <dbReference type="Pfam" id="PF09012"/>
    </source>
</evidence>
<dbReference type="Gene3D" id="1.10.10.10">
    <property type="entry name" value="Winged helix-like DNA-binding domain superfamily/Winged helix DNA-binding domain"/>
    <property type="match status" value="1"/>
</dbReference>
<dbReference type="InterPro" id="IPR036388">
    <property type="entry name" value="WH-like_DNA-bd_sf"/>
</dbReference>
<sequence length="105" mass="11015">MAAGGGRLPGGKAHHMSPLRRVLTAVTEGRARTLDDVAREAGVSRDEASAMLDYWVSRGRLTREEITPGCPPRGCGSCPMASGCTTRTPGSAPALITIGVRPRRS</sequence>
<keyword evidence="3" id="KW-1185">Reference proteome</keyword>
<evidence type="ECO:0000313" key="2">
    <source>
        <dbReference type="EMBL" id="RKM93114.1"/>
    </source>
</evidence>
<dbReference type="EMBL" id="JNAD02000011">
    <property type="protein sequence ID" value="RKM93114.1"/>
    <property type="molecule type" value="Genomic_DNA"/>
</dbReference>
<evidence type="ECO:0000313" key="3">
    <source>
        <dbReference type="Proteomes" id="UP000028058"/>
    </source>
</evidence>
<dbReference type="AlphaFoldDB" id="A0A454KWL7"/>
<name>A0A454KWL7_9ACTN</name>
<protein>
    <recommendedName>
        <fullName evidence="1">Transcriptional regulator HTH-type FeoC domain-containing protein</fullName>
    </recommendedName>
</protein>
<dbReference type="InterPro" id="IPR015102">
    <property type="entry name" value="Tscrpt_reg_HTH_FeoC"/>
</dbReference>
<proteinExistence type="predicted"/>
<dbReference type="SUPFAM" id="SSF46785">
    <property type="entry name" value="Winged helix' DNA-binding domain"/>
    <property type="match status" value="1"/>
</dbReference>
<feature type="domain" description="Transcriptional regulator HTH-type FeoC" evidence="1">
    <location>
        <begin position="25"/>
        <end position="80"/>
    </location>
</feature>
<dbReference type="Proteomes" id="UP000028058">
    <property type="component" value="Unassembled WGS sequence"/>
</dbReference>
<organism evidence="2 3">
    <name type="scientific">Streptomyces xinghaiensis</name>
    <dbReference type="NCBI Taxonomy" id="1038928"/>
    <lineage>
        <taxon>Bacteria</taxon>
        <taxon>Bacillati</taxon>
        <taxon>Actinomycetota</taxon>
        <taxon>Actinomycetes</taxon>
        <taxon>Kitasatosporales</taxon>
        <taxon>Streptomycetaceae</taxon>
        <taxon>Streptomyces</taxon>
    </lineage>
</organism>
<dbReference type="InterPro" id="IPR036390">
    <property type="entry name" value="WH_DNA-bd_sf"/>
</dbReference>
<gene>
    <name evidence="2" type="ORF">SFRA_021590</name>
</gene>
<dbReference type="Pfam" id="PF09012">
    <property type="entry name" value="FeoC"/>
    <property type="match status" value="1"/>
</dbReference>
<comment type="caution">
    <text evidence="2">The sequence shown here is derived from an EMBL/GenBank/DDBJ whole genome shotgun (WGS) entry which is preliminary data.</text>
</comment>
<accession>A0A454KWL7</accession>